<dbReference type="PANTHER" id="PTHR22990:SF15">
    <property type="entry name" value="F-BOX ONLY PROTEIN 10"/>
    <property type="match status" value="1"/>
</dbReference>
<comment type="caution">
    <text evidence="6">The sequence shown here is derived from an EMBL/GenBank/DDBJ whole genome shotgun (WGS) entry which is preliminary data.</text>
</comment>
<proteinExistence type="predicted"/>
<protein>
    <submittedName>
        <fullName evidence="6">NosL family protein</fullName>
    </submittedName>
</protein>
<dbReference type="Pfam" id="PF05573">
    <property type="entry name" value="NosL"/>
    <property type="match status" value="1"/>
</dbReference>
<evidence type="ECO:0000256" key="1">
    <source>
        <dbReference type="ARBA" id="ARBA00004906"/>
    </source>
</evidence>
<dbReference type="InterPro" id="IPR012334">
    <property type="entry name" value="Pectin_lyas_fold"/>
</dbReference>
<feature type="region of interest" description="Disordered" evidence="4">
    <location>
        <begin position="616"/>
        <end position="639"/>
    </location>
</feature>
<dbReference type="STRING" id="1230460.C495_10234"/>
<dbReference type="InterPro" id="IPR008719">
    <property type="entry name" value="N2O_reductase_NosL"/>
</dbReference>
<keyword evidence="3" id="KW-0833">Ubl conjugation pathway</keyword>
<comment type="pathway">
    <text evidence="1">Protein modification; protein ubiquitination.</text>
</comment>
<dbReference type="InterPro" id="IPR007742">
    <property type="entry name" value="NosD_dom"/>
</dbReference>
<gene>
    <name evidence="6" type="ORF">C495_10234</name>
</gene>
<dbReference type="eggNOG" id="arCOG02519">
    <property type="taxonomic scope" value="Archaea"/>
</dbReference>
<name>L9W4K5_9EURY</name>
<dbReference type="SMART" id="SM00710">
    <property type="entry name" value="PbH1"/>
    <property type="match status" value="7"/>
</dbReference>
<feature type="compositionally biased region" description="Basic and acidic residues" evidence="4">
    <location>
        <begin position="620"/>
        <end position="639"/>
    </location>
</feature>
<keyword evidence="2" id="KW-0677">Repeat</keyword>
<dbReference type="AlphaFoldDB" id="L9W4K5"/>
<evidence type="ECO:0000256" key="3">
    <source>
        <dbReference type="ARBA" id="ARBA00022786"/>
    </source>
</evidence>
<organism evidence="6 7">
    <name type="scientific">Natronorubrum sulfidifaciens JCM 14089</name>
    <dbReference type="NCBI Taxonomy" id="1230460"/>
    <lineage>
        <taxon>Archaea</taxon>
        <taxon>Methanobacteriati</taxon>
        <taxon>Methanobacteriota</taxon>
        <taxon>Stenosarchaea group</taxon>
        <taxon>Halobacteria</taxon>
        <taxon>Halobacteriales</taxon>
        <taxon>Natrialbaceae</taxon>
        <taxon>Natronorubrum</taxon>
    </lineage>
</organism>
<evidence type="ECO:0000313" key="6">
    <source>
        <dbReference type="EMBL" id="ELY44272.1"/>
    </source>
</evidence>
<dbReference type="InterPro" id="IPR006626">
    <property type="entry name" value="PbH1"/>
</dbReference>
<dbReference type="PATRIC" id="fig|1230460.4.peg.2076"/>
<dbReference type="OrthoDB" id="29186at2157"/>
<dbReference type="NCBIfam" id="TIGR03804">
    <property type="entry name" value="para_beta_helix"/>
    <property type="match status" value="1"/>
</dbReference>
<evidence type="ECO:0000313" key="7">
    <source>
        <dbReference type="Proteomes" id="UP000011661"/>
    </source>
</evidence>
<evidence type="ECO:0000256" key="4">
    <source>
        <dbReference type="SAM" id="MobiDB-lite"/>
    </source>
</evidence>
<reference evidence="6 7" key="1">
    <citation type="journal article" date="2014" name="PLoS Genet.">
        <title>Phylogenetically driven sequencing of extremely halophilic archaea reveals strategies for static and dynamic osmo-response.</title>
        <authorList>
            <person name="Becker E.A."/>
            <person name="Seitzer P.M."/>
            <person name="Tritt A."/>
            <person name="Larsen D."/>
            <person name="Krusor M."/>
            <person name="Yao A.I."/>
            <person name="Wu D."/>
            <person name="Madern D."/>
            <person name="Eisen J.A."/>
            <person name="Darling A.E."/>
            <person name="Facciotti M.T."/>
        </authorList>
    </citation>
    <scope>NUCLEOTIDE SEQUENCE [LARGE SCALE GENOMIC DNA]</scope>
    <source>
        <strain evidence="6 7">JCM 14089</strain>
    </source>
</reference>
<evidence type="ECO:0000256" key="2">
    <source>
        <dbReference type="ARBA" id="ARBA00022737"/>
    </source>
</evidence>
<dbReference type="eggNOG" id="arCOG04012">
    <property type="taxonomic scope" value="Archaea"/>
</dbReference>
<dbReference type="InterPro" id="IPR022441">
    <property type="entry name" value="Para_beta_helix_rpt-2"/>
</dbReference>
<keyword evidence="7" id="KW-1185">Reference proteome</keyword>
<dbReference type="Pfam" id="PF05048">
    <property type="entry name" value="NosD"/>
    <property type="match status" value="1"/>
</dbReference>
<dbReference type="SUPFAM" id="SSF51126">
    <property type="entry name" value="Pectin lyase-like"/>
    <property type="match status" value="1"/>
</dbReference>
<dbReference type="RefSeq" id="WP_008162551.1">
    <property type="nucleotide sequence ID" value="NZ_AOHX01000039.1"/>
</dbReference>
<dbReference type="EMBL" id="AOHX01000039">
    <property type="protein sequence ID" value="ELY44272.1"/>
    <property type="molecule type" value="Genomic_DNA"/>
</dbReference>
<dbReference type="InterPro" id="IPR011050">
    <property type="entry name" value="Pectin_lyase_fold/virulence"/>
</dbReference>
<dbReference type="Gene3D" id="2.160.20.10">
    <property type="entry name" value="Single-stranded right-handed beta-helix, Pectin lyase-like"/>
    <property type="match status" value="1"/>
</dbReference>
<dbReference type="Proteomes" id="UP000011661">
    <property type="component" value="Unassembled WGS sequence"/>
</dbReference>
<sequence length="639" mass="68101">MAGTTRYLLLSLALGVLLVGGAGLFVVDTGSTSPDPVLFEDTVRMGVTLENDPDGGDDIEVPKAQVFYSQYEYVVGYQGLERFVDDRQQPGHQERFGYPIAVHVSDFSETDIELTDDGYPTADGRVGWTDAESAAFVVGSDAATPAGETVVPFSERDDAETFAEAHGGEVRSWEQLLESDFEIDDAGAVRDRVDDRHDRADGQAAASRELLDRPEAVVVGEDAETIQDAVEMAPANTTVVVPAGTYEEHVDLDRPLTLAGEGNATIQGDGTGTVVSVSADQAAVTDLQITGVGNATRPADRETTTDSSEDVLEMAYGQGDAGIEVDGATETLVENVTIETPANGVLLRDSPEAVVRNVSVYGSDNWSDGYMGVMTMRSPDGVVENSQFVDGRDGIYTHRSHGLVYRNNTLERNRIGVHLMYTSNVLIADNRIRNAGSTGIDVMTNPEHNAIVGNEIQHTSRGLLMAGSRSSVAENLITDTDVGVAAGAGNSIYEDNVIAGNVDGMQANHLLPTNQVVGNDFVGNYRHATARVGVLRIWTEDGAGNYWHGAVGQPDETVLDRSYSPTDPVDERLHRVGGTPTLAQAPASNALAALEGSVSGMRTQSIIDTAPLCAPSNPELLERTEWDAPERECGESAAE</sequence>
<evidence type="ECO:0000259" key="5">
    <source>
        <dbReference type="Pfam" id="PF05048"/>
    </source>
</evidence>
<dbReference type="SUPFAM" id="SSF160387">
    <property type="entry name" value="NosL/MerB-like"/>
    <property type="match status" value="1"/>
</dbReference>
<dbReference type="PANTHER" id="PTHR22990">
    <property type="entry name" value="F-BOX ONLY PROTEIN"/>
    <property type="match status" value="1"/>
</dbReference>
<feature type="domain" description="Periplasmic copper-binding protein NosD beta helix" evidence="5">
    <location>
        <begin position="372"/>
        <end position="549"/>
    </location>
</feature>
<dbReference type="Gene3D" id="3.30.70.2050">
    <property type="match status" value="1"/>
</dbReference>
<dbReference type="InterPro" id="IPR051550">
    <property type="entry name" value="SCF-Subunits/Alg-Epimerases"/>
</dbReference>
<accession>L9W4K5</accession>